<dbReference type="SUPFAM" id="SSF50630">
    <property type="entry name" value="Acid proteases"/>
    <property type="match status" value="1"/>
</dbReference>
<dbReference type="InterPro" id="IPR021109">
    <property type="entry name" value="Peptidase_aspartic_dom_sf"/>
</dbReference>
<dbReference type="PANTHER" id="PTHR33240">
    <property type="entry name" value="OS08G0508500 PROTEIN"/>
    <property type="match status" value="1"/>
</dbReference>
<accession>A0AAV2EFZ5</accession>
<dbReference type="Proteomes" id="UP001497516">
    <property type="component" value="Chromosome 4"/>
</dbReference>
<sequence length="112" mass="12101">MLVDTGSSMDVLFKDTVTRMHLSPDLIRPSDSVLVGFSGAPAKVIGRVRLPVTLGDEEQRVTHAIVFGIMDCPSPYNAILGRPLLALFNGVASTCHQTLKFIQTAPSHIQIT</sequence>
<dbReference type="EMBL" id="OZ034817">
    <property type="protein sequence ID" value="CAL1384901.1"/>
    <property type="molecule type" value="Genomic_DNA"/>
</dbReference>
<protein>
    <recommendedName>
        <fullName evidence="3">Peptidase A2 domain-containing protein</fullName>
    </recommendedName>
</protein>
<reference evidence="1 2" key="1">
    <citation type="submission" date="2024-04" db="EMBL/GenBank/DDBJ databases">
        <authorList>
            <person name="Fracassetti M."/>
        </authorList>
    </citation>
    <scope>NUCLEOTIDE SEQUENCE [LARGE SCALE GENOMIC DNA]</scope>
</reference>
<evidence type="ECO:0008006" key="3">
    <source>
        <dbReference type="Google" id="ProtNLM"/>
    </source>
</evidence>
<name>A0AAV2EFZ5_9ROSI</name>
<proteinExistence type="predicted"/>
<dbReference type="Gene3D" id="2.40.70.10">
    <property type="entry name" value="Acid Proteases"/>
    <property type="match status" value="1"/>
</dbReference>
<organism evidence="1 2">
    <name type="scientific">Linum trigynum</name>
    <dbReference type="NCBI Taxonomy" id="586398"/>
    <lineage>
        <taxon>Eukaryota</taxon>
        <taxon>Viridiplantae</taxon>
        <taxon>Streptophyta</taxon>
        <taxon>Embryophyta</taxon>
        <taxon>Tracheophyta</taxon>
        <taxon>Spermatophyta</taxon>
        <taxon>Magnoliopsida</taxon>
        <taxon>eudicotyledons</taxon>
        <taxon>Gunneridae</taxon>
        <taxon>Pentapetalae</taxon>
        <taxon>rosids</taxon>
        <taxon>fabids</taxon>
        <taxon>Malpighiales</taxon>
        <taxon>Linaceae</taxon>
        <taxon>Linum</taxon>
    </lineage>
</organism>
<dbReference type="CDD" id="cd00303">
    <property type="entry name" value="retropepsin_like"/>
    <property type="match status" value="1"/>
</dbReference>
<keyword evidence="2" id="KW-1185">Reference proteome</keyword>
<gene>
    <name evidence="1" type="ORF">LTRI10_LOCUS26072</name>
</gene>
<evidence type="ECO:0000313" key="2">
    <source>
        <dbReference type="Proteomes" id="UP001497516"/>
    </source>
</evidence>
<dbReference type="PANTHER" id="PTHR33240:SF15">
    <property type="entry name" value="GAG-PRO-LIKE PROTEIN"/>
    <property type="match status" value="1"/>
</dbReference>
<dbReference type="AlphaFoldDB" id="A0AAV2EFZ5"/>
<evidence type="ECO:0000313" key="1">
    <source>
        <dbReference type="EMBL" id="CAL1384901.1"/>
    </source>
</evidence>